<feature type="compositionally biased region" description="Polar residues" evidence="1">
    <location>
        <begin position="179"/>
        <end position="195"/>
    </location>
</feature>
<dbReference type="GeneID" id="64573657"/>
<accession>A0A871R105</accession>
<dbReference type="OrthoDB" id="3981234at2759"/>
<feature type="compositionally biased region" description="Low complexity" evidence="1">
    <location>
        <begin position="86"/>
        <end position="95"/>
    </location>
</feature>
<name>A0A871R105_DEKBR</name>
<evidence type="ECO:0000313" key="2">
    <source>
        <dbReference type="EMBL" id="QOU18666.1"/>
    </source>
</evidence>
<feature type="compositionally biased region" description="Low complexity" evidence="1">
    <location>
        <begin position="196"/>
        <end position="232"/>
    </location>
</feature>
<reference evidence="2" key="1">
    <citation type="submission" date="2020-10" db="EMBL/GenBank/DDBJ databases">
        <authorList>
            <person name="Palmer J.M."/>
        </authorList>
    </citation>
    <scope>NUCLEOTIDE SEQUENCE</scope>
    <source>
        <strain evidence="2">UCD 2041</strain>
    </source>
</reference>
<dbReference type="RefSeq" id="XP_041135159.1">
    <property type="nucleotide sequence ID" value="XM_041280276.1"/>
</dbReference>
<evidence type="ECO:0000256" key="1">
    <source>
        <dbReference type="SAM" id="MobiDB-lite"/>
    </source>
</evidence>
<gene>
    <name evidence="2" type="ORF">BRETT_001733</name>
</gene>
<feature type="compositionally biased region" description="Low complexity" evidence="1">
    <location>
        <begin position="110"/>
        <end position="150"/>
    </location>
</feature>
<feature type="region of interest" description="Disordered" evidence="1">
    <location>
        <begin position="65"/>
        <end position="263"/>
    </location>
</feature>
<reference evidence="2" key="2">
    <citation type="journal article" name="BMC Genomics">
        <title>New genome assemblies reveal patterns of domestication and adaptation across Brettanomyces (Dekkera) species.</title>
        <authorList>
            <person name="Roach M.J."/>
            <person name="Borneman A.R."/>
        </authorList>
    </citation>
    <scope>NUCLEOTIDE SEQUENCE</scope>
    <source>
        <strain evidence="2">UCD 2041</strain>
    </source>
</reference>
<dbReference type="AlphaFoldDB" id="A0A871R105"/>
<dbReference type="KEGG" id="bbrx:BRETT_001733"/>
<feature type="compositionally biased region" description="Basic residues" evidence="1">
    <location>
        <begin position="233"/>
        <end position="246"/>
    </location>
</feature>
<proteinExistence type="predicted"/>
<evidence type="ECO:0000313" key="3">
    <source>
        <dbReference type="Proteomes" id="UP000663131"/>
    </source>
</evidence>
<sequence>MLFSNQSQTYQTHLNTITLQTAVYPTLLDSNPASLFELALEKQQQRHIVPQKSQLPDYMNQSIQHLSPQQPEIRHPASSGFFPQGSSAMSSLSLSYPTTSRPAQMQNSYSQPQSQTQSQTQPRTQQPQPSQSFQLPQQPSAVQSASSTPAYFSPPYGMHDKAPSSANTPDISPRVYFDGTSSHQSKMANQAHQLTSYSSSSGFRSASMGRRNSLSRRNSLGLRARSSSASSRPRSRRASGARRRGSSRASSGRDSLVERPDRVYKSVNNQNKISPSCYLPADQNADIAGFNEEDVYILKSLLPLAESHKWKYLSSKLSRLQSRKFNAEFCARKFHQMYRLPFNESNSLLKVVYSLKDKTHKEPAASGISGINYEGLIGSSLSYILCRDGWKYVD</sequence>
<protein>
    <submittedName>
        <fullName evidence="2">Uncharacterized protein</fullName>
    </submittedName>
</protein>
<feature type="compositionally biased region" description="Polar residues" evidence="1">
    <location>
        <begin position="96"/>
        <end position="109"/>
    </location>
</feature>
<organism evidence="2 3">
    <name type="scientific">Dekkera bruxellensis</name>
    <name type="common">Brettanomyces custersii</name>
    <dbReference type="NCBI Taxonomy" id="5007"/>
    <lineage>
        <taxon>Eukaryota</taxon>
        <taxon>Fungi</taxon>
        <taxon>Dikarya</taxon>
        <taxon>Ascomycota</taxon>
        <taxon>Saccharomycotina</taxon>
        <taxon>Pichiomycetes</taxon>
        <taxon>Pichiales</taxon>
        <taxon>Pichiaceae</taxon>
        <taxon>Brettanomyces</taxon>
    </lineage>
</organism>
<dbReference type="EMBL" id="CP063132">
    <property type="protein sequence ID" value="QOU18666.1"/>
    <property type="molecule type" value="Genomic_DNA"/>
</dbReference>
<dbReference type="Proteomes" id="UP000663131">
    <property type="component" value="Chromosome 4"/>
</dbReference>